<dbReference type="AlphaFoldDB" id="A0A8H7J3X4"/>
<organism evidence="2 3">
    <name type="scientific">Ascochyta lentis</name>
    <dbReference type="NCBI Taxonomy" id="205686"/>
    <lineage>
        <taxon>Eukaryota</taxon>
        <taxon>Fungi</taxon>
        <taxon>Dikarya</taxon>
        <taxon>Ascomycota</taxon>
        <taxon>Pezizomycotina</taxon>
        <taxon>Dothideomycetes</taxon>
        <taxon>Pleosporomycetidae</taxon>
        <taxon>Pleosporales</taxon>
        <taxon>Pleosporineae</taxon>
        <taxon>Didymellaceae</taxon>
        <taxon>Ascochyta</taxon>
    </lineage>
</organism>
<name>A0A8H7J3X4_9PLEO</name>
<accession>A0A8H7J3X4</accession>
<dbReference type="EMBL" id="RZGK01000007">
    <property type="protein sequence ID" value="KAF9697710.1"/>
    <property type="molecule type" value="Genomic_DNA"/>
</dbReference>
<dbReference type="OrthoDB" id="5272500at2759"/>
<evidence type="ECO:0000256" key="1">
    <source>
        <dbReference type="SAM" id="MobiDB-lite"/>
    </source>
</evidence>
<proteinExistence type="predicted"/>
<reference evidence="2" key="1">
    <citation type="submission" date="2018-12" db="EMBL/GenBank/DDBJ databases">
        <authorList>
            <person name="Syme R.A."/>
            <person name="Farfan-Caceres L."/>
            <person name="Lichtenzveig J."/>
        </authorList>
    </citation>
    <scope>NUCLEOTIDE SEQUENCE</scope>
    <source>
        <strain evidence="2">Al4</strain>
    </source>
</reference>
<gene>
    <name evidence="2" type="ORF">EKO04_004008</name>
</gene>
<comment type="caution">
    <text evidence="2">The sequence shown here is derived from an EMBL/GenBank/DDBJ whole genome shotgun (WGS) entry which is preliminary data.</text>
</comment>
<evidence type="ECO:0000313" key="3">
    <source>
        <dbReference type="Proteomes" id="UP000651452"/>
    </source>
</evidence>
<reference evidence="2" key="2">
    <citation type="submission" date="2020-09" db="EMBL/GenBank/DDBJ databases">
        <title>Reference genome assembly for Australian Ascochyta lentis isolate Al4.</title>
        <authorList>
            <person name="Lee R.C."/>
            <person name="Farfan-Caceres L.M."/>
            <person name="Debler J.W."/>
            <person name="Williams A.H."/>
            <person name="Henares B.M."/>
        </authorList>
    </citation>
    <scope>NUCLEOTIDE SEQUENCE</scope>
    <source>
        <strain evidence="2">Al4</strain>
    </source>
</reference>
<feature type="region of interest" description="Disordered" evidence="1">
    <location>
        <begin position="154"/>
        <end position="181"/>
    </location>
</feature>
<keyword evidence="3" id="KW-1185">Reference proteome</keyword>
<evidence type="ECO:0000313" key="2">
    <source>
        <dbReference type="EMBL" id="KAF9697710.1"/>
    </source>
</evidence>
<feature type="region of interest" description="Disordered" evidence="1">
    <location>
        <begin position="307"/>
        <end position="326"/>
    </location>
</feature>
<feature type="compositionally biased region" description="Low complexity" evidence="1">
    <location>
        <begin position="154"/>
        <end position="170"/>
    </location>
</feature>
<sequence length="326" mass="35932">MLGQESEELSPFVIPQEDIEVLNASEGFCMLRNYLARDTSFCAQHEGCDSQTKETWILHRDLLHALVMPVLELFNRASALAEAALCTHKSEDLELAFAGDARGAFLCLQCFVDEEEDWCRTRGCPACITSATLSTESHLRLTIAASLLSTSSVATPSTSNASSPANTPTTEEPSTSRALPPLPHILPALRDALSSDPFWGPDHWPYLLSRATQLSAGIQALIDECVNLESLVSSPVADRTAFIGGKRNFTTPGLQYTNAQSEEKGVKLRKSKLAKRQLRLEREEIELMRRLAMQCWAKAKLPKSVRGQMLGQGGEDSRRRRSLTCP</sequence>
<dbReference type="Proteomes" id="UP000651452">
    <property type="component" value="Unassembled WGS sequence"/>
</dbReference>
<protein>
    <submittedName>
        <fullName evidence="2">Uncharacterized protein</fullName>
    </submittedName>
</protein>